<evidence type="ECO:0000313" key="2">
    <source>
        <dbReference type="Proteomes" id="UP000479773"/>
    </source>
</evidence>
<dbReference type="EMBL" id="VWEQ01000002">
    <property type="protein sequence ID" value="KAA4755739.1"/>
    <property type="molecule type" value="Genomic_DNA"/>
</dbReference>
<dbReference type="AlphaFoldDB" id="A0A5C6HGG0"/>
<organism evidence="1 2">
    <name type="scientific">Bacteroides fragilis</name>
    <dbReference type="NCBI Taxonomy" id="817"/>
    <lineage>
        <taxon>Bacteria</taxon>
        <taxon>Pseudomonadati</taxon>
        <taxon>Bacteroidota</taxon>
        <taxon>Bacteroidia</taxon>
        <taxon>Bacteroidales</taxon>
        <taxon>Bacteroidaceae</taxon>
        <taxon>Bacteroides</taxon>
    </lineage>
</organism>
<accession>A0A5C6HGG0</accession>
<dbReference type="Proteomes" id="UP000479773">
    <property type="component" value="Unassembled WGS sequence"/>
</dbReference>
<protein>
    <submittedName>
        <fullName evidence="1">DUF2141 domain-containing protein</fullName>
    </submittedName>
</protein>
<evidence type="ECO:0000313" key="1">
    <source>
        <dbReference type="EMBL" id="KAA4755739.1"/>
    </source>
</evidence>
<comment type="caution">
    <text evidence="1">The sequence shown here is derived from an EMBL/GenBank/DDBJ whole genome shotgun (WGS) entry which is preliminary data.</text>
</comment>
<proteinExistence type="predicted"/>
<name>A0A5C6HGG0_BACFG</name>
<dbReference type="Pfam" id="PF09912">
    <property type="entry name" value="DUF2141"/>
    <property type="match status" value="1"/>
</dbReference>
<gene>
    <name evidence="1" type="ORF">F3B44_03785</name>
</gene>
<dbReference type="InterPro" id="IPR018673">
    <property type="entry name" value="DUF2141"/>
</dbReference>
<reference evidence="1 2" key="1">
    <citation type="journal article" date="2019" name="Nat. Med.">
        <title>A library of human gut bacterial isolates paired with longitudinal multiomics data enables mechanistic microbiome research.</title>
        <authorList>
            <person name="Poyet M."/>
            <person name="Groussin M."/>
            <person name="Gibbons S.M."/>
            <person name="Avila-Pacheco J."/>
            <person name="Jiang X."/>
            <person name="Kearney S.M."/>
            <person name="Perrotta A.R."/>
            <person name="Berdy B."/>
            <person name="Zhao S."/>
            <person name="Lieberman T.D."/>
            <person name="Swanson P.K."/>
            <person name="Smith M."/>
            <person name="Roesemann S."/>
            <person name="Alexander J.E."/>
            <person name="Rich S.A."/>
            <person name="Livny J."/>
            <person name="Vlamakis H."/>
            <person name="Clish C."/>
            <person name="Bullock K."/>
            <person name="Deik A."/>
            <person name="Scott J."/>
            <person name="Pierce K.A."/>
            <person name="Xavier R.J."/>
            <person name="Alm E.J."/>
        </authorList>
    </citation>
    <scope>NUCLEOTIDE SEQUENCE [LARGE SCALE GENOMIC DNA]</scope>
    <source>
        <strain evidence="1 2">BIOML-A106</strain>
    </source>
</reference>
<sequence length="146" mass="16165">MMFLIFKYYTIMKTMIISIIAVLASVAVSGQSLTLTVKDVEHVEGTLYVAIYSSKENFMKKPLFGFRVAVKDCTMTIPCKGIPAGTYAISLFQDENGNGKLDTGSFGRPLEKFGFSNDAEGIMGAPSYEKCCFEFKRDTTVVIHLK</sequence>